<dbReference type="EMBL" id="JPYI02000017">
    <property type="protein sequence ID" value="OQP81965.1"/>
    <property type="molecule type" value="Genomic_DNA"/>
</dbReference>
<reference evidence="1 2" key="2">
    <citation type="journal article" date="2017" name="Plant Pathol.">
        <title>Pathogenicity and virulence gene content of Xanthomonas strains infecting Araceae, formerly known as Xanthomonas axonopodis pv. dieffenbachiae.</title>
        <authorList>
            <person name="Constantin E.C."/>
            <person name="Haegeman A."/>
            <person name="Van Vaerenbergh J."/>
            <person name="Baeyen S."/>
            <person name="Van Malderghem C."/>
            <person name="Maes M."/>
            <person name="Cottyn B."/>
        </authorList>
    </citation>
    <scope>NUCLEOTIDE SEQUENCE [LARGE SCALE GENOMIC DNA]</scope>
    <source>
        <strain evidence="1 2">LMG 25940</strain>
    </source>
</reference>
<accession>A0A1V9HGF0</accession>
<name>A0A1V9HGF0_9XANT</name>
<evidence type="ECO:0000313" key="1">
    <source>
        <dbReference type="EMBL" id="OQP81965.1"/>
    </source>
</evidence>
<dbReference type="Proteomes" id="UP000050546">
    <property type="component" value="Unassembled WGS sequence"/>
</dbReference>
<proteinExistence type="predicted"/>
<organism evidence="1 2">
    <name type="scientific">Xanthomonas phaseoli pv. dieffenbachiae</name>
    <dbReference type="NCBI Taxonomy" id="92828"/>
    <lineage>
        <taxon>Bacteria</taxon>
        <taxon>Pseudomonadati</taxon>
        <taxon>Pseudomonadota</taxon>
        <taxon>Gammaproteobacteria</taxon>
        <taxon>Lysobacterales</taxon>
        <taxon>Lysobacteraceae</taxon>
        <taxon>Xanthomonas</taxon>
    </lineage>
</organism>
<protein>
    <submittedName>
        <fullName evidence="1">Uncharacterized protein</fullName>
    </submittedName>
</protein>
<gene>
    <name evidence="1" type="ORF">IM53_002530</name>
</gene>
<dbReference type="AlphaFoldDB" id="A0A1V9HGF0"/>
<evidence type="ECO:0000313" key="2">
    <source>
        <dbReference type="Proteomes" id="UP000050546"/>
    </source>
</evidence>
<sequence>METSAGLVLIDTGFGLRDVAEPRARVDLRAPTPR</sequence>
<comment type="caution">
    <text evidence="1">The sequence shown here is derived from an EMBL/GenBank/DDBJ whole genome shotgun (WGS) entry which is preliminary data.</text>
</comment>
<reference evidence="1 2" key="1">
    <citation type="journal article" date="2016" name="Plant Pathol.">
        <title>Genetic characterization of strains named as Xanthomonas axonopodis pv. dieffenbachiae leads to a taxonomic revision of the X. axonopodis species complex.</title>
        <authorList>
            <person name="Constantin E.C."/>
            <person name="Cleenwerck I."/>
            <person name="Maes M."/>
            <person name="Baeyen S."/>
            <person name="Van Malderghem C."/>
            <person name="De Vos P."/>
            <person name="Cottyn B."/>
        </authorList>
    </citation>
    <scope>NUCLEOTIDE SEQUENCE [LARGE SCALE GENOMIC DNA]</scope>
    <source>
        <strain evidence="1 2">LMG 25940</strain>
    </source>
</reference>